<feature type="transmembrane region" description="Helical" evidence="8">
    <location>
        <begin position="133"/>
        <end position="158"/>
    </location>
</feature>
<dbReference type="GO" id="GO:0019915">
    <property type="term" value="P:lipid storage"/>
    <property type="evidence" value="ECO:0007669"/>
    <property type="project" value="InterPro"/>
</dbReference>
<dbReference type="GO" id="GO:0034389">
    <property type="term" value="P:lipid droplet organization"/>
    <property type="evidence" value="ECO:0007669"/>
    <property type="project" value="TreeGrafter"/>
</dbReference>
<dbReference type="AlphaFoldDB" id="A0AAD5SWT0"/>
<proteinExistence type="predicted"/>
<keyword evidence="2 8" id="KW-0812">Transmembrane</keyword>
<reference evidence="9" key="1">
    <citation type="submission" date="2020-05" db="EMBL/GenBank/DDBJ databases">
        <title>Phylogenomic resolution of chytrid fungi.</title>
        <authorList>
            <person name="Stajich J.E."/>
            <person name="Amses K."/>
            <person name="Simmons R."/>
            <person name="Seto K."/>
            <person name="Myers J."/>
            <person name="Bonds A."/>
            <person name="Quandt C.A."/>
            <person name="Barry K."/>
            <person name="Liu P."/>
            <person name="Grigoriev I."/>
            <person name="Longcore J.E."/>
            <person name="James T.Y."/>
        </authorList>
    </citation>
    <scope>NUCLEOTIDE SEQUENCE</scope>
    <source>
        <strain evidence="9">JEL0513</strain>
    </source>
</reference>
<evidence type="ECO:0000313" key="9">
    <source>
        <dbReference type="EMBL" id="KAJ3095295.1"/>
    </source>
</evidence>
<protein>
    <recommendedName>
        <fullName evidence="11">Fat storage-inducing transmembrane protein 2</fullName>
    </recommendedName>
</protein>
<evidence type="ECO:0000256" key="3">
    <source>
        <dbReference type="ARBA" id="ARBA00022801"/>
    </source>
</evidence>
<evidence type="ECO:0008006" key="11">
    <source>
        <dbReference type="Google" id="ProtNLM"/>
    </source>
</evidence>
<evidence type="ECO:0000256" key="6">
    <source>
        <dbReference type="ARBA" id="ARBA00023098"/>
    </source>
</evidence>
<dbReference type="PANTHER" id="PTHR23129">
    <property type="entry name" value="ACYL-COENZYME A DIPHOSPHATASE FITM2"/>
    <property type="match status" value="1"/>
</dbReference>
<sequence length="183" mass="20470">GWTSVSVWFLIAATIVGFTQQTHIILRFARYLRATCFWIFTTQWFFGLSILDRIYQSSGSCALSPEFAATGSPSIYATVTSCKRAGGTWSGFDISGHCLLLIHCSILLAMEVRESKKRTNVTGSDVKLNFLVLAARYVALAFQALWWFMLLVTAVHFHHAPEKFVGAGLAIAFWIGEFIVFEQ</sequence>
<keyword evidence="5 8" id="KW-1133">Transmembrane helix</keyword>
<feature type="non-terminal residue" evidence="9">
    <location>
        <position position="1"/>
    </location>
</feature>
<evidence type="ECO:0000313" key="10">
    <source>
        <dbReference type="Proteomes" id="UP001211907"/>
    </source>
</evidence>
<evidence type="ECO:0000256" key="7">
    <source>
        <dbReference type="ARBA" id="ARBA00023136"/>
    </source>
</evidence>
<dbReference type="GO" id="GO:0005789">
    <property type="term" value="C:endoplasmic reticulum membrane"/>
    <property type="evidence" value="ECO:0007669"/>
    <property type="project" value="UniProtKB-SubCell"/>
</dbReference>
<evidence type="ECO:0000256" key="5">
    <source>
        <dbReference type="ARBA" id="ARBA00022989"/>
    </source>
</evidence>
<accession>A0AAD5SWT0</accession>
<keyword evidence="6" id="KW-0443">Lipid metabolism</keyword>
<keyword evidence="3" id="KW-0378">Hydrolase</keyword>
<feature type="transmembrane region" description="Helical" evidence="8">
    <location>
        <begin position="164"/>
        <end position="181"/>
    </location>
</feature>
<dbReference type="InterPro" id="IPR019388">
    <property type="entry name" value="FIT"/>
</dbReference>
<comment type="caution">
    <text evidence="9">The sequence shown here is derived from an EMBL/GenBank/DDBJ whole genome shotgun (WGS) entry which is preliminary data.</text>
</comment>
<organism evidence="9 10">
    <name type="scientific">Physocladia obscura</name>
    <dbReference type="NCBI Taxonomy" id="109957"/>
    <lineage>
        <taxon>Eukaryota</taxon>
        <taxon>Fungi</taxon>
        <taxon>Fungi incertae sedis</taxon>
        <taxon>Chytridiomycota</taxon>
        <taxon>Chytridiomycota incertae sedis</taxon>
        <taxon>Chytridiomycetes</taxon>
        <taxon>Chytridiales</taxon>
        <taxon>Chytriomycetaceae</taxon>
        <taxon>Physocladia</taxon>
    </lineage>
</organism>
<dbReference type="GO" id="GO:0008654">
    <property type="term" value="P:phospholipid biosynthetic process"/>
    <property type="evidence" value="ECO:0007669"/>
    <property type="project" value="TreeGrafter"/>
</dbReference>
<name>A0AAD5SWT0_9FUNG</name>
<comment type="subcellular location">
    <subcellularLocation>
        <location evidence="1">Endoplasmic reticulum membrane</location>
        <topology evidence="1">Multi-pass membrane protein</topology>
    </subcellularLocation>
</comment>
<dbReference type="Pfam" id="PF10261">
    <property type="entry name" value="FIT"/>
    <property type="match status" value="2"/>
</dbReference>
<evidence type="ECO:0000256" key="2">
    <source>
        <dbReference type="ARBA" id="ARBA00022692"/>
    </source>
</evidence>
<dbReference type="EMBL" id="JADGJH010002725">
    <property type="protein sequence ID" value="KAJ3095295.1"/>
    <property type="molecule type" value="Genomic_DNA"/>
</dbReference>
<dbReference type="GO" id="GO:0010945">
    <property type="term" value="F:coenzyme A diphosphatase activity"/>
    <property type="evidence" value="ECO:0007669"/>
    <property type="project" value="InterPro"/>
</dbReference>
<evidence type="ECO:0000256" key="8">
    <source>
        <dbReference type="SAM" id="Phobius"/>
    </source>
</evidence>
<dbReference type="Proteomes" id="UP001211907">
    <property type="component" value="Unassembled WGS sequence"/>
</dbReference>
<keyword evidence="4" id="KW-0256">Endoplasmic reticulum</keyword>
<gene>
    <name evidence="9" type="ORF">HK100_005865</name>
</gene>
<feature type="transmembrane region" description="Helical" evidence="8">
    <location>
        <begin position="6"/>
        <end position="29"/>
    </location>
</feature>
<evidence type="ECO:0000256" key="4">
    <source>
        <dbReference type="ARBA" id="ARBA00022824"/>
    </source>
</evidence>
<dbReference type="PANTHER" id="PTHR23129:SF0">
    <property type="entry name" value="ACYL-COENZYME A DIPHOSPHATASE FITM2"/>
    <property type="match status" value="1"/>
</dbReference>
<keyword evidence="10" id="KW-1185">Reference proteome</keyword>
<keyword evidence="7 8" id="KW-0472">Membrane</keyword>
<evidence type="ECO:0000256" key="1">
    <source>
        <dbReference type="ARBA" id="ARBA00004477"/>
    </source>
</evidence>